<comment type="similarity">
    <text evidence="2">Belongs to the TUBGCP family.</text>
</comment>
<keyword evidence="5" id="KW-0206">Cytoskeleton</keyword>
<accession>A0A9Q0KFS2</accession>
<dbReference type="FunFam" id="1.20.120.1900:FF:000018">
    <property type="entry name" value="Gamma-tubulin complex component 6 isoform A"/>
    <property type="match status" value="1"/>
</dbReference>
<dbReference type="InterPro" id="IPR007259">
    <property type="entry name" value="GCP"/>
</dbReference>
<dbReference type="GO" id="GO:0051011">
    <property type="term" value="F:microtubule minus-end binding"/>
    <property type="evidence" value="ECO:0007669"/>
    <property type="project" value="TreeGrafter"/>
</dbReference>
<comment type="caution">
    <text evidence="9">The sequence shown here is derived from an EMBL/GenBank/DDBJ whole genome shotgun (WGS) entry which is preliminary data.</text>
</comment>
<dbReference type="GO" id="GO:0043015">
    <property type="term" value="F:gamma-tubulin binding"/>
    <property type="evidence" value="ECO:0007669"/>
    <property type="project" value="InterPro"/>
</dbReference>
<dbReference type="Gene3D" id="1.20.120.1900">
    <property type="entry name" value="Gamma-tubulin complex, C-terminal domain"/>
    <property type="match status" value="1"/>
</dbReference>
<protein>
    <recommendedName>
        <fullName evidence="11">Gamma-tubulin complex component</fullName>
    </recommendedName>
</protein>
<evidence type="ECO:0000256" key="5">
    <source>
        <dbReference type="ARBA" id="ARBA00023212"/>
    </source>
</evidence>
<dbReference type="PANTHER" id="PTHR19302">
    <property type="entry name" value="GAMMA TUBULIN COMPLEX PROTEIN"/>
    <property type="match status" value="1"/>
</dbReference>
<evidence type="ECO:0000259" key="8">
    <source>
        <dbReference type="Pfam" id="PF17681"/>
    </source>
</evidence>
<evidence type="ECO:0000256" key="3">
    <source>
        <dbReference type="ARBA" id="ARBA00022490"/>
    </source>
</evidence>
<dbReference type="GO" id="GO:0051321">
    <property type="term" value="P:meiotic cell cycle"/>
    <property type="evidence" value="ECO:0007669"/>
    <property type="project" value="TreeGrafter"/>
</dbReference>
<dbReference type="PANTHER" id="PTHR19302:SF70">
    <property type="entry name" value="GAMMA-TUBULIN COMPLEX COMPONENT 6"/>
    <property type="match status" value="1"/>
</dbReference>
<dbReference type="Pfam" id="PF17681">
    <property type="entry name" value="GCP_N_terminal"/>
    <property type="match status" value="1"/>
</dbReference>
<evidence type="ECO:0000313" key="10">
    <source>
        <dbReference type="Proteomes" id="UP001141806"/>
    </source>
</evidence>
<dbReference type="GO" id="GO:0000930">
    <property type="term" value="C:gamma-tubulin complex"/>
    <property type="evidence" value="ECO:0007669"/>
    <property type="project" value="TreeGrafter"/>
</dbReference>
<keyword evidence="4" id="KW-0493">Microtubule</keyword>
<feature type="region of interest" description="Disordered" evidence="6">
    <location>
        <begin position="504"/>
        <end position="557"/>
    </location>
</feature>
<dbReference type="Pfam" id="PF04130">
    <property type="entry name" value="GCP_C_terminal"/>
    <property type="match status" value="1"/>
</dbReference>
<organism evidence="9 10">
    <name type="scientific">Protea cynaroides</name>
    <dbReference type="NCBI Taxonomy" id="273540"/>
    <lineage>
        <taxon>Eukaryota</taxon>
        <taxon>Viridiplantae</taxon>
        <taxon>Streptophyta</taxon>
        <taxon>Embryophyta</taxon>
        <taxon>Tracheophyta</taxon>
        <taxon>Spermatophyta</taxon>
        <taxon>Magnoliopsida</taxon>
        <taxon>Proteales</taxon>
        <taxon>Proteaceae</taxon>
        <taxon>Protea</taxon>
    </lineage>
</organism>
<dbReference type="GO" id="GO:0005874">
    <property type="term" value="C:microtubule"/>
    <property type="evidence" value="ECO:0007669"/>
    <property type="project" value="UniProtKB-KW"/>
</dbReference>
<comment type="subcellular location">
    <subcellularLocation>
        <location evidence="1">Cytoplasm</location>
        <location evidence="1">Cytoskeleton</location>
    </subcellularLocation>
</comment>
<feature type="domain" description="Gamma tubulin complex component protein N-terminal" evidence="8">
    <location>
        <begin position="63"/>
        <end position="466"/>
    </location>
</feature>
<dbReference type="Proteomes" id="UP001141806">
    <property type="component" value="Unassembled WGS sequence"/>
</dbReference>
<dbReference type="InterPro" id="IPR041470">
    <property type="entry name" value="GCP_N"/>
</dbReference>
<gene>
    <name evidence="9" type="ORF">NE237_002942</name>
</gene>
<dbReference type="EMBL" id="JAMYWD010000005">
    <property type="protein sequence ID" value="KAJ4969843.1"/>
    <property type="molecule type" value="Genomic_DNA"/>
</dbReference>
<evidence type="ECO:0008006" key="11">
    <source>
        <dbReference type="Google" id="ProtNLM"/>
    </source>
</evidence>
<dbReference type="OrthoDB" id="775571at2759"/>
<dbReference type="GO" id="GO:0007020">
    <property type="term" value="P:microtubule nucleation"/>
    <property type="evidence" value="ECO:0007669"/>
    <property type="project" value="InterPro"/>
</dbReference>
<reference evidence="9" key="1">
    <citation type="journal article" date="2023" name="Plant J.">
        <title>The genome of the king protea, Protea cynaroides.</title>
        <authorList>
            <person name="Chang J."/>
            <person name="Duong T.A."/>
            <person name="Schoeman C."/>
            <person name="Ma X."/>
            <person name="Roodt D."/>
            <person name="Barker N."/>
            <person name="Li Z."/>
            <person name="Van de Peer Y."/>
            <person name="Mizrachi E."/>
        </authorList>
    </citation>
    <scope>NUCLEOTIDE SEQUENCE</scope>
    <source>
        <tissue evidence="9">Young leaves</tissue>
    </source>
</reference>
<evidence type="ECO:0000313" key="9">
    <source>
        <dbReference type="EMBL" id="KAJ4969843.1"/>
    </source>
</evidence>
<dbReference type="InterPro" id="IPR042241">
    <property type="entry name" value="GCP_C_sf"/>
</dbReference>
<evidence type="ECO:0000256" key="4">
    <source>
        <dbReference type="ARBA" id="ARBA00022701"/>
    </source>
</evidence>
<feature type="domain" description="Gamma tubulin complex component C-terminal" evidence="7">
    <location>
        <begin position="931"/>
        <end position="1222"/>
    </location>
</feature>
<evidence type="ECO:0000256" key="6">
    <source>
        <dbReference type="SAM" id="MobiDB-lite"/>
    </source>
</evidence>
<keyword evidence="3" id="KW-0963">Cytoplasm</keyword>
<dbReference type="GO" id="GO:0000922">
    <property type="term" value="C:spindle pole"/>
    <property type="evidence" value="ECO:0007669"/>
    <property type="project" value="InterPro"/>
</dbReference>
<evidence type="ECO:0000256" key="2">
    <source>
        <dbReference type="ARBA" id="ARBA00010337"/>
    </source>
</evidence>
<sequence length="1289" mass="144629">MAVDLNFASLFQNLKLDDQWLPSRSWESIPCESGALLSGSCNSSSSPEPLYDPSTVSDFSLVRLVINALQGVQSALDSIEKLSAAFCADPSDRTSHRIPSLWHRSLSTKALGNILKSIGRSGYLVLLIRRFVDYFLCTNSNLEGKGREDNDMERKIVVSKSSGSQIHHPDEAGIEPRYSLVNQAFAVAVGKVLEGYICALDTLYASVDLRRSSKNVDSSLPDPSVEGCLTAVVHSQITLLEVYLHTKELRTHVEALGNICLLKNIDTVFSLSSLEDLIAEATTEFCNFPMAGNLLTYLYTQLRDADPVHHALLKFLFLCSCEPYCGFIKSWIYQARITDPYKEFFIEFVENSSLHSHGNAGISYDYSLAFMKEQAGVAIPCFLKDFCIPILRAGQQLQVLIKLLDLCNYMGSGDCNYEDILPFWNGSSSENISYFSSLNFNKRSIEEIILTRENMYKTMQEKLQNLFTGIDTKCQKVVPMFVDNGMGNLNFRVPYTSNESLLLSPSSTADDGDSNVSVVTKDSDVSSPAGSSCLVDPLESSESSSLDSFEEQSEMERLPEQLDSLIGMQPRYFSASDLSTSFLTENLLQKHPQSENLHALECSSHETNERMDSVNDLLNTCQNEINSAHCQLEDSTMARMSEIQYADNHSNICWPLGGLSKNPFYVDENYRGESPHLNHCNLKDVDRNMEVLKAGCPYFGEVFPTSKFVQGQATGRSQHENKSDASSKSFFPPWKLKYNYNLLNLNPVLTKDSWWHTSSKSGYKSCMDKRGSLPYFDFSSVEDPCKAYGERYLASPEHEFQSALSYSCEPNVAAGGTNESHGELGHSREAVTVDQGKIPHTYTYSSSSSKGNPHNVDLVARVSGGAEWESSLNYSGKIIIRHAGGHRQSSSVTGEMPLDVIIDKCMLQEIMLQYKYVSSFTIKLLEEGFYLQEHFLALRRYHLMELADWADLFITSLLHNKWNAAEANQGISAIQGLLDLAIQRSSCERDHYKERLFVYAKGQGMMPISTSSMGIHSFDFIGLGYRMDWPVNIVLTPDALKIYAQIFSFLIQVKLALFSLSDVWCSLKNLVHSVSKNSKPGIGVQNLAYFNVLMKLRLQMNYFVSTLQQYVQSQLSHVSWCRFLDSLKHQVKDMLDLERVHMAYLADSLNICFLSGETQLVARIIESILQCALDFRSCLTRDICGVASEHGDSEGLLARINFSQVFSIKEAFEKNLEELYICYLKSPKHGEFGLCRFWGQRAHLPRGGTIFVEQSGETEGAAVLSVNYCGFVFRCQQEVFIYGNFFIAF</sequence>
<proteinExistence type="inferred from homology"/>
<keyword evidence="10" id="KW-1185">Reference proteome</keyword>
<name>A0A9Q0KFS2_9MAGN</name>
<dbReference type="GO" id="GO:0031122">
    <property type="term" value="P:cytoplasmic microtubule organization"/>
    <property type="evidence" value="ECO:0007669"/>
    <property type="project" value="TreeGrafter"/>
</dbReference>
<dbReference type="InterPro" id="IPR040457">
    <property type="entry name" value="GCP_C"/>
</dbReference>
<dbReference type="GO" id="GO:0051225">
    <property type="term" value="P:spindle assembly"/>
    <property type="evidence" value="ECO:0007669"/>
    <property type="project" value="TreeGrafter"/>
</dbReference>
<evidence type="ECO:0000259" key="7">
    <source>
        <dbReference type="Pfam" id="PF04130"/>
    </source>
</evidence>
<evidence type="ECO:0000256" key="1">
    <source>
        <dbReference type="ARBA" id="ARBA00004245"/>
    </source>
</evidence>
<dbReference type="GO" id="GO:0000278">
    <property type="term" value="P:mitotic cell cycle"/>
    <property type="evidence" value="ECO:0007669"/>
    <property type="project" value="TreeGrafter"/>
</dbReference>